<reference evidence="6 7" key="1">
    <citation type="journal article" date="2018" name="Evol. Lett.">
        <title>Horizontal gene cluster transfer increased hallucinogenic mushroom diversity.</title>
        <authorList>
            <person name="Reynolds H.T."/>
            <person name="Vijayakumar V."/>
            <person name="Gluck-Thaler E."/>
            <person name="Korotkin H.B."/>
            <person name="Matheny P.B."/>
            <person name="Slot J.C."/>
        </authorList>
    </citation>
    <scope>NUCLEOTIDE SEQUENCE [LARGE SCALE GENOMIC DNA]</scope>
    <source>
        <strain evidence="6 7">SRW20</strain>
    </source>
</reference>
<proteinExistence type="predicted"/>
<evidence type="ECO:0000256" key="2">
    <source>
        <dbReference type="ARBA" id="ARBA00022692"/>
    </source>
</evidence>
<comment type="subcellular location">
    <subcellularLocation>
        <location evidence="1">Membrane</location>
        <topology evidence="1">Multi-pass membrane protein</topology>
    </subcellularLocation>
</comment>
<evidence type="ECO:0000256" key="5">
    <source>
        <dbReference type="SAM" id="Phobius"/>
    </source>
</evidence>
<dbReference type="InterPro" id="IPR005178">
    <property type="entry name" value="Ostalpha/TMEM184C"/>
</dbReference>
<dbReference type="InParanoid" id="A0A409VXX8"/>
<feature type="transmembrane region" description="Helical" evidence="5">
    <location>
        <begin position="256"/>
        <end position="276"/>
    </location>
</feature>
<keyword evidence="7" id="KW-1185">Reference proteome</keyword>
<evidence type="ECO:0000313" key="6">
    <source>
        <dbReference type="EMBL" id="PPQ71091.1"/>
    </source>
</evidence>
<dbReference type="EMBL" id="NHYE01005516">
    <property type="protein sequence ID" value="PPQ71091.1"/>
    <property type="molecule type" value="Genomic_DNA"/>
</dbReference>
<feature type="transmembrane region" description="Helical" evidence="5">
    <location>
        <begin position="214"/>
        <end position="236"/>
    </location>
</feature>
<evidence type="ECO:0008006" key="8">
    <source>
        <dbReference type="Google" id="ProtNLM"/>
    </source>
</evidence>
<accession>A0A409VXX8</accession>
<keyword evidence="3 5" id="KW-1133">Transmembrane helix</keyword>
<evidence type="ECO:0000256" key="1">
    <source>
        <dbReference type="ARBA" id="ARBA00004141"/>
    </source>
</evidence>
<sequence>MSRYLERDNPRVLKEPSASYGIHKRTEGYRAAWGLAHRTTQLQLTKARFGAKAQYTGTPIGSDGSWLGLVPLPDYTYYSFIEVVYEAITLSAFLLLLIEFVAEKEGRDRLLAEKEKRKLIFPFCCWRYRPTKPYFMYAVKWSVLQYVIVRPAVSLAGIICQALGVLCESQGFDAHFANVYLEAVDFVSISVALYGLLVFYGLTKDDLKGKKPLAKFLCIKLIVMFTWYQSFVFSALQDRVIHGTEFWTSTNIADGLNALAICIEMIFFAIFMWRAYPYDEYKRPKGARPTSIGRPLWDRCVCSLIPLFLADHGVL</sequence>
<dbReference type="Pfam" id="PF03619">
    <property type="entry name" value="Solute_trans_a"/>
    <property type="match status" value="1"/>
</dbReference>
<dbReference type="PANTHER" id="PTHR23423">
    <property type="entry name" value="ORGANIC SOLUTE TRANSPORTER-RELATED"/>
    <property type="match status" value="1"/>
</dbReference>
<dbReference type="AlphaFoldDB" id="A0A409VXX8"/>
<feature type="transmembrane region" description="Helical" evidence="5">
    <location>
        <begin position="75"/>
        <end position="102"/>
    </location>
</feature>
<dbReference type="OrthoDB" id="5348404at2759"/>
<dbReference type="Proteomes" id="UP000284706">
    <property type="component" value="Unassembled WGS sequence"/>
</dbReference>
<keyword evidence="2 5" id="KW-0812">Transmembrane</keyword>
<gene>
    <name evidence="6" type="ORF">CVT26_011631</name>
</gene>
<dbReference type="SMART" id="SM01417">
    <property type="entry name" value="Solute_trans_a"/>
    <property type="match status" value="1"/>
</dbReference>
<evidence type="ECO:0000313" key="7">
    <source>
        <dbReference type="Proteomes" id="UP000284706"/>
    </source>
</evidence>
<name>A0A409VXX8_9AGAR</name>
<evidence type="ECO:0000256" key="3">
    <source>
        <dbReference type="ARBA" id="ARBA00022989"/>
    </source>
</evidence>
<feature type="transmembrane region" description="Helical" evidence="5">
    <location>
        <begin position="186"/>
        <end position="202"/>
    </location>
</feature>
<feature type="transmembrane region" description="Helical" evidence="5">
    <location>
        <begin position="143"/>
        <end position="166"/>
    </location>
</feature>
<dbReference type="STRING" id="231916.A0A409VXX8"/>
<dbReference type="GO" id="GO:0016020">
    <property type="term" value="C:membrane"/>
    <property type="evidence" value="ECO:0007669"/>
    <property type="project" value="UniProtKB-SubCell"/>
</dbReference>
<evidence type="ECO:0000256" key="4">
    <source>
        <dbReference type="ARBA" id="ARBA00023136"/>
    </source>
</evidence>
<organism evidence="6 7">
    <name type="scientific">Gymnopilus dilepis</name>
    <dbReference type="NCBI Taxonomy" id="231916"/>
    <lineage>
        <taxon>Eukaryota</taxon>
        <taxon>Fungi</taxon>
        <taxon>Dikarya</taxon>
        <taxon>Basidiomycota</taxon>
        <taxon>Agaricomycotina</taxon>
        <taxon>Agaricomycetes</taxon>
        <taxon>Agaricomycetidae</taxon>
        <taxon>Agaricales</taxon>
        <taxon>Agaricineae</taxon>
        <taxon>Hymenogastraceae</taxon>
        <taxon>Gymnopilus</taxon>
    </lineage>
</organism>
<keyword evidence="4 5" id="KW-0472">Membrane</keyword>
<comment type="caution">
    <text evidence="6">The sequence shown here is derived from an EMBL/GenBank/DDBJ whole genome shotgun (WGS) entry which is preliminary data.</text>
</comment>
<protein>
    <recommendedName>
        <fullName evidence="8">Organic solute transporter Ostalpha-domain-containing protein</fullName>
    </recommendedName>
</protein>